<proteinExistence type="predicted"/>
<evidence type="ECO:0000313" key="1">
    <source>
        <dbReference type="EMBL" id="KAJ8868362.1"/>
    </source>
</evidence>
<reference evidence="1 2" key="1">
    <citation type="submission" date="2023-02" db="EMBL/GenBank/DDBJ databases">
        <title>LHISI_Scaffold_Assembly.</title>
        <authorList>
            <person name="Stuart O.P."/>
            <person name="Cleave R."/>
            <person name="Magrath M.J.L."/>
            <person name="Mikheyev A.S."/>
        </authorList>
    </citation>
    <scope>NUCLEOTIDE SEQUENCE [LARGE SCALE GENOMIC DNA]</scope>
    <source>
        <strain evidence="1">Daus_M_001</strain>
        <tissue evidence="1">Leg muscle</tissue>
    </source>
</reference>
<keyword evidence="2" id="KW-1185">Reference proteome</keyword>
<dbReference type="InterPro" id="IPR012337">
    <property type="entry name" value="RNaseH-like_sf"/>
</dbReference>
<evidence type="ECO:0008006" key="3">
    <source>
        <dbReference type="Google" id="ProtNLM"/>
    </source>
</evidence>
<dbReference type="InterPro" id="IPR050951">
    <property type="entry name" value="Retrovirus_Pol_polyprotein"/>
</dbReference>
<dbReference type="PANTHER" id="PTHR37984">
    <property type="entry name" value="PROTEIN CBG26694"/>
    <property type="match status" value="1"/>
</dbReference>
<dbReference type="Gene3D" id="3.30.420.10">
    <property type="entry name" value="Ribonuclease H-like superfamily/Ribonuclease H"/>
    <property type="match status" value="1"/>
</dbReference>
<name>A0ABQ9GA55_9NEOP</name>
<protein>
    <recommendedName>
        <fullName evidence="3">Integrase catalytic domain-containing protein</fullName>
    </recommendedName>
</protein>
<gene>
    <name evidence="1" type="ORF">PR048_029878</name>
</gene>
<dbReference type="InterPro" id="IPR036397">
    <property type="entry name" value="RNaseH_sf"/>
</dbReference>
<dbReference type="SUPFAM" id="SSF53098">
    <property type="entry name" value="Ribonuclease H-like"/>
    <property type="match status" value="1"/>
</dbReference>
<dbReference type="PANTHER" id="PTHR37984:SF5">
    <property type="entry name" value="PROTEIN NYNRIN-LIKE"/>
    <property type="match status" value="1"/>
</dbReference>
<comment type="caution">
    <text evidence="1">The sequence shown here is derived from an EMBL/GenBank/DDBJ whole genome shotgun (WGS) entry which is preliminary data.</text>
</comment>
<accession>A0ABQ9GA55</accession>
<dbReference type="EMBL" id="JARBHB010000014">
    <property type="protein sequence ID" value="KAJ8868362.1"/>
    <property type="molecule type" value="Genomic_DNA"/>
</dbReference>
<evidence type="ECO:0000313" key="2">
    <source>
        <dbReference type="Proteomes" id="UP001159363"/>
    </source>
</evidence>
<dbReference type="Proteomes" id="UP001159363">
    <property type="component" value="Chromosome 13"/>
</dbReference>
<organism evidence="1 2">
    <name type="scientific">Dryococelus australis</name>
    <dbReference type="NCBI Taxonomy" id="614101"/>
    <lineage>
        <taxon>Eukaryota</taxon>
        <taxon>Metazoa</taxon>
        <taxon>Ecdysozoa</taxon>
        <taxon>Arthropoda</taxon>
        <taxon>Hexapoda</taxon>
        <taxon>Insecta</taxon>
        <taxon>Pterygota</taxon>
        <taxon>Neoptera</taxon>
        <taxon>Polyneoptera</taxon>
        <taxon>Phasmatodea</taxon>
        <taxon>Verophasmatodea</taxon>
        <taxon>Anareolatae</taxon>
        <taxon>Phasmatidae</taxon>
        <taxon>Eurycanthinae</taxon>
        <taxon>Dryococelus</taxon>
    </lineage>
</organism>
<sequence length="135" mass="15435">MALCVRTPPYHPASNGMAERGVQTAKNSLRWMSGQNVDCELPRYLLMQSNTPRLSTGKSPAELLVGRRLRTQIPPFRKFHPEQRVWERRLTGDKWKPAVVLTTGGQMCYKILQDNGVVAMRHVYQLLDRGKDDSK</sequence>